<dbReference type="Pfam" id="PF04773">
    <property type="entry name" value="FecR"/>
    <property type="match status" value="1"/>
</dbReference>
<dbReference type="InterPro" id="IPR006860">
    <property type="entry name" value="FecR"/>
</dbReference>
<evidence type="ECO:0000259" key="2">
    <source>
        <dbReference type="Pfam" id="PF04773"/>
    </source>
</evidence>
<dbReference type="Proteomes" id="UP001501411">
    <property type="component" value="Unassembled WGS sequence"/>
</dbReference>
<dbReference type="Gene3D" id="3.55.50.30">
    <property type="match status" value="1"/>
</dbReference>
<keyword evidence="5" id="KW-1185">Reference proteome</keyword>
<dbReference type="Pfam" id="PF16344">
    <property type="entry name" value="FecR_C"/>
    <property type="match status" value="1"/>
</dbReference>
<keyword evidence="1" id="KW-0812">Transmembrane</keyword>
<dbReference type="InterPro" id="IPR032508">
    <property type="entry name" value="FecR_C"/>
</dbReference>
<feature type="domain" description="Protein FecR C-terminal" evidence="3">
    <location>
        <begin position="241"/>
        <end position="307"/>
    </location>
</feature>
<dbReference type="EMBL" id="BAABIQ010000044">
    <property type="protein sequence ID" value="GAA4807960.1"/>
    <property type="molecule type" value="Genomic_DNA"/>
</dbReference>
<evidence type="ECO:0000259" key="3">
    <source>
        <dbReference type="Pfam" id="PF16344"/>
    </source>
</evidence>
<proteinExistence type="predicted"/>
<evidence type="ECO:0000256" key="1">
    <source>
        <dbReference type="SAM" id="Phobius"/>
    </source>
</evidence>
<dbReference type="InterPro" id="IPR012373">
    <property type="entry name" value="Ferrdict_sens_TM"/>
</dbReference>
<dbReference type="Gene3D" id="2.60.120.1440">
    <property type="match status" value="1"/>
</dbReference>
<dbReference type="PIRSF" id="PIRSF018266">
    <property type="entry name" value="FecR"/>
    <property type="match status" value="1"/>
</dbReference>
<protein>
    <submittedName>
        <fullName evidence="4">FecR domain-containing protein</fullName>
    </submittedName>
</protein>
<dbReference type="PANTHER" id="PTHR30273">
    <property type="entry name" value="PERIPLASMIC SIGNAL SENSOR AND SIGMA FACTOR ACTIVATOR FECR-RELATED"/>
    <property type="match status" value="1"/>
</dbReference>
<accession>A0ABP9CC84</accession>
<organism evidence="4 5">
    <name type="scientific">Olivibacter ginsenosidimutans</name>
    <dbReference type="NCBI Taxonomy" id="1176537"/>
    <lineage>
        <taxon>Bacteria</taxon>
        <taxon>Pseudomonadati</taxon>
        <taxon>Bacteroidota</taxon>
        <taxon>Sphingobacteriia</taxon>
        <taxon>Sphingobacteriales</taxon>
        <taxon>Sphingobacteriaceae</taxon>
        <taxon>Olivibacter</taxon>
    </lineage>
</organism>
<comment type="caution">
    <text evidence="4">The sequence shown here is derived from an EMBL/GenBank/DDBJ whole genome shotgun (WGS) entry which is preliminary data.</text>
</comment>
<gene>
    <name evidence="4" type="ORF">GCM10023231_41530</name>
</gene>
<evidence type="ECO:0000313" key="5">
    <source>
        <dbReference type="Proteomes" id="UP001501411"/>
    </source>
</evidence>
<feature type="transmembrane region" description="Helical" evidence="1">
    <location>
        <begin position="74"/>
        <end position="95"/>
    </location>
</feature>
<sequence length="311" mass="35769">MIEITQELLVRYHQNQCTQEERLAVEAWLDEPETNVYLPSPERLAQLEGQIWEKIMPEIPPSKSVSPNIWKSNLWVFIGIAALLLLICGIGLRLYKPQTIRLQTLSIAYGKKAQIQLSDGTRVYLNSGSTLHYPKYFEGSKRKVIIEGEAYFDVSEDAQNPFYVETEKAQIKVLGTRFTIKAYPEEEAVSVAVEQGKIQFSAIGAKDNLVLTANQQAILQQHQLQKYPLSKAMLAWKDHVLHFDNTPLTEVIPVLERWYNIKINLKDEDLGKQRWSGTFPNPSLPKLLHWLHLTMNISYTLHDHTLTLFEE</sequence>
<dbReference type="PANTHER" id="PTHR30273:SF2">
    <property type="entry name" value="PROTEIN FECR"/>
    <property type="match status" value="1"/>
</dbReference>
<name>A0ABP9CC84_9SPHI</name>
<feature type="domain" description="FecR protein" evidence="2">
    <location>
        <begin position="104"/>
        <end position="198"/>
    </location>
</feature>
<keyword evidence="1" id="KW-0472">Membrane</keyword>
<evidence type="ECO:0000313" key="4">
    <source>
        <dbReference type="EMBL" id="GAA4807960.1"/>
    </source>
</evidence>
<keyword evidence="1" id="KW-1133">Transmembrane helix</keyword>
<reference evidence="5" key="1">
    <citation type="journal article" date="2019" name="Int. J. Syst. Evol. Microbiol.">
        <title>The Global Catalogue of Microorganisms (GCM) 10K type strain sequencing project: providing services to taxonomists for standard genome sequencing and annotation.</title>
        <authorList>
            <consortium name="The Broad Institute Genomics Platform"/>
            <consortium name="The Broad Institute Genome Sequencing Center for Infectious Disease"/>
            <person name="Wu L."/>
            <person name="Ma J."/>
        </authorList>
    </citation>
    <scope>NUCLEOTIDE SEQUENCE [LARGE SCALE GENOMIC DNA]</scope>
    <source>
        <strain evidence="5">JCM 18200</strain>
    </source>
</reference>